<protein>
    <submittedName>
        <fullName evidence="8">Cbb3-type cytochrome c oxidase N-terminal domain-containing protein</fullName>
    </submittedName>
    <submittedName>
        <fullName evidence="7">Cytochrome C oxidase subunit III</fullName>
    </submittedName>
</protein>
<evidence type="ECO:0000313" key="9">
    <source>
        <dbReference type="Proteomes" id="UP000217250"/>
    </source>
</evidence>
<evidence type="ECO:0000256" key="2">
    <source>
        <dbReference type="ARBA" id="ARBA00022723"/>
    </source>
</evidence>
<keyword evidence="5" id="KW-0812">Transmembrane</keyword>
<evidence type="ECO:0000313" key="8">
    <source>
        <dbReference type="EMBL" id="MEB3039313.1"/>
    </source>
</evidence>
<dbReference type="InterPro" id="IPR032858">
    <property type="entry name" value="CcoP_N"/>
</dbReference>
<reference evidence="7" key="1">
    <citation type="journal article" date="2017" name="Genome Announc.">
        <title>Twelve Complete Reference Genomes of Clinical Isolates in the Capnocytophaga Genus.</title>
        <authorList>
            <person name="Villarma A."/>
            <person name="Gulvik C.A."/>
            <person name="Rowe L.A."/>
            <person name="Sheth M."/>
            <person name="Juieng P."/>
            <person name="Nicholson A.C."/>
            <person name="Loparev V.N."/>
            <person name="McQuiston J.R."/>
        </authorList>
    </citation>
    <scope>NUCLEOTIDE SEQUENCE</scope>
    <source>
        <strain evidence="7">H1496</strain>
    </source>
</reference>
<dbReference type="GeneID" id="84809260"/>
<dbReference type="Gene3D" id="1.10.760.10">
    <property type="entry name" value="Cytochrome c-like domain"/>
    <property type="match status" value="1"/>
</dbReference>
<evidence type="ECO:0000313" key="10">
    <source>
        <dbReference type="Proteomes" id="UP001324270"/>
    </source>
</evidence>
<dbReference type="Proteomes" id="UP000217250">
    <property type="component" value="Chromosome"/>
</dbReference>
<dbReference type="Gene3D" id="6.10.280.130">
    <property type="match status" value="1"/>
</dbReference>
<organism evidence="7 9">
    <name type="scientific">Capnocytophaga gingivalis</name>
    <dbReference type="NCBI Taxonomy" id="1017"/>
    <lineage>
        <taxon>Bacteria</taxon>
        <taxon>Pseudomonadati</taxon>
        <taxon>Bacteroidota</taxon>
        <taxon>Flavobacteriia</taxon>
        <taxon>Flavobacteriales</taxon>
        <taxon>Flavobacteriaceae</taxon>
        <taxon>Capnocytophaga</taxon>
    </lineage>
</organism>
<reference evidence="9" key="2">
    <citation type="submission" date="2017-06" db="EMBL/GenBank/DDBJ databases">
        <title>Capnocytophaga spp. assemblies.</title>
        <authorList>
            <person name="Gulvik C.A."/>
        </authorList>
    </citation>
    <scope>NUCLEOTIDE SEQUENCE [LARGE SCALE GENOMIC DNA]</scope>
    <source>
        <strain evidence="9">H1496</strain>
    </source>
</reference>
<gene>
    <name evidence="7" type="ORF">CGC50_12010</name>
    <name evidence="8" type="ORF">VJJ49_01200</name>
</gene>
<dbReference type="OMA" id="KGMPPWG"/>
<dbReference type="AlphaFoldDB" id="A0A250FUP2"/>
<feature type="transmembrane region" description="Helical" evidence="5">
    <location>
        <begin position="6"/>
        <end position="25"/>
    </location>
</feature>
<sequence length="286" mass="31976">MRNLLALIRILIIVGFAALLLEYIYGTEEASAIVSMVPIQAFLGFLTLILIAIEMIRYRSEDILDRLLTDSQKQQRELAEQNSWWGRFVAKMLDQKPLEKESEIILDHNYDGIQELDNNLPPWWTYLFYACIIFAVVYLFKYEVFGGLSQKAEYEQEITDAQHAIEAFKKANPGMIDADSVTELTDAASLQEGKSIFQANCIMCHAPDGGGGIGPNLTDDHWILGGDIKNVFHTISEGGREGKGMVAWKATLTAKQRQQVASYVLSLQGSSPASPKAPEGDIIWKK</sequence>
<dbReference type="EMBL" id="JAYKBV010000002">
    <property type="protein sequence ID" value="MEB3039313.1"/>
    <property type="molecule type" value="Genomic_DNA"/>
</dbReference>
<proteinExistence type="predicted"/>
<keyword evidence="5" id="KW-1133">Transmembrane helix</keyword>
<accession>A0A250FUP2</accession>
<dbReference type="GO" id="GO:0020037">
    <property type="term" value="F:heme binding"/>
    <property type="evidence" value="ECO:0007669"/>
    <property type="project" value="InterPro"/>
</dbReference>
<evidence type="ECO:0000256" key="3">
    <source>
        <dbReference type="ARBA" id="ARBA00023004"/>
    </source>
</evidence>
<dbReference type="OrthoDB" id="9811281at2"/>
<dbReference type="Pfam" id="PF13442">
    <property type="entry name" value="Cytochrome_CBB3"/>
    <property type="match status" value="1"/>
</dbReference>
<dbReference type="GO" id="GO:0046872">
    <property type="term" value="F:metal ion binding"/>
    <property type="evidence" value="ECO:0007669"/>
    <property type="project" value="UniProtKB-KW"/>
</dbReference>
<dbReference type="Proteomes" id="UP001324270">
    <property type="component" value="Unassembled WGS sequence"/>
</dbReference>
<name>A0A250FUP2_9FLAO</name>
<dbReference type="GO" id="GO:0009055">
    <property type="term" value="F:electron transfer activity"/>
    <property type="evidence" value="ECO:0007669"/>
    <property type="project" value="InterPro"/>
</dbReference>
<dbReference type="KEGG" id="cgh:CGC50_12010"/>
<keyword evidence="10" id="KW-1185">Reference proteome</keyword>
<feature type="transmembrane region" description="Helical" evidence="5">
    <location>
        <begin position="123"/>
        <end position="140"/>
    </location>
</feature>
<evidence type="ECO:0000256" key="5">
    <source>
        <dbReference type="SAM" id="Phobius"/>
    </source>
</evidence>
<feature type="domain" description="Cytochrome c" evidence="6">
    <location>
        <begin position="188"/>
        <end position="268"/>
    </location>
</feature>
<dbReference type="EMBL" id="CP022386">
    <property type="protein sequence ID" value="ATA87788.1"/>
    <property type="molecule type" value="Genomic_DNA"/>
</dbReference>
<keyword evidence="1 4" id="KW-0349">Heme</keyword>
<dbReference type="InterPro" id="IPR050597">
    <property type="entry name" value="Cytochrome_c_Oxidase_Subunit"/>
</dbReference>
<evidence type="ECO:0000256" key="1">
    <source>
        <dbReference type="ARBA" id="ARBA00022617"/>
    </source>
</evidence>
<evidence type="ECO:0000313" key="7">
    <source>
        <dbReference type="EMBL" id="ATA87788.1"/>
    </source>
</evidence>
<keyword evidence="3 4" id="KW-0408">Iron</keyword>
<dbReference type="PROSITE" id="PS51007">
    <property type="entry name" value="CYTC"/>
    <property type="match status" value="1"/>
</dbReference>
<dbReference type="RefSeq" id="WP_002669568.1">
    <property type="nucleotide sequence ID" value="NZ_CAJPPZ010000071.1"/>
</dbReference>
<evidence type="ECO:0000259" key="6">
    <source>
        <dbReference type="PROSITE" id="PS51007"/>
    </source>
</evidence>
<dbReference type="InterPro" id="IPR038414">
    <property type="entry name" value="CcoP_N_sf"/>
</dbReference>
<reference evidence="8 10" key="3">
    <citation type="submission" date="2023-12" db="EMBL/GenBank/DDBJ databases">
        <title>Genomic sequences of Capnocytophaga and Parvimonas strains.</title>
        <authorList>
            <person name="Watt R.M."/>
            <person name="Wang M."/>
            <person name="Yang T."/>
            <person name="Tong W.M."/>
        </authorList>
    </citation>
    <scope>NUCLEOTIDE SEQUENCE [LARGE SCALE GENOMIC DNA]</scope>
    <source>
        <strain evidence="8 10">CCUG 13156</strain>
    </source>
</reference>
<keyword evidence="5" id="KW-0472">Membrane</keyword>
<evidence type="ECO:0000256" key="4">
    <source>
        <dbReference type="PROSITE-ProRule" id="PRU00433"/>
    </source>
</evidence>
<dbReference type="SUPFAM" id="SSF46626">
    <property type="entry name" value="Cytochrome c"/>
    <property type="match status" value="1"/>
</dbReference>
<feature type="transmembrane region" description="Helical" evidence="5">
    <location>
        <begin position="32"/>
        <end position="53"/>
    </location>
</feature>
<dbReference type="PANTHER" id="PTHR33751:SF1">
    <property type="entry name" value="CBB3-TYPE CYTOCHROME C OXIDASE SUBUNIT FIXP"/>
    <property type="match status" value="1"/>
</dbReference>
<dbReference type="InterPro" id="IPR009056">
    <property type="entry name" value="Cyt_c-like_dom"/>
</dbReference>
<dbReference type="InterPro" id="IPR036909">
    <property type="entry name" value="Cyt_c-like_dom_sf"/>
</dbReference>
<dbReference type="Pfam" id="PF14715">
    <property type="entry name" value="FixP_N"/>
    <property type="match status" value="1"/>
</dbReference>
<dbReference type="PANTHER" id="PTHR33751">
    <property type="entry name" value="CBB3-TYPE CYTOCHROME C OXIDASE SUBUNIT FIXP"/>
    <property type="match status" value="1"/>
</dbReference>
<keyword evidence="2 4" id="KW-0479">Metal-binding</keyword>